<dbReference type="SMART" id="SM00369">
    <property type="entry name" value="LRR_TYP"/>
    <property type="match status" value="8"/>
</dbReference>
<protein>
    <recommendedName>
        <fullName evidence="13">Leucine-rich repeat-containing N-terminal plant-type domain-containing protein</fullName>
    </recommendedName>
</protein>
<sequence length="842" mass="94052">MDASSFIGNKLCGSPLKKCIEDHDTTHSNGSKEDGEYWFRLGIGMGFGVSFLGVIVPLVGDTNSNSTLCIETEKQALLSFKKYLVDDDNKLVSWNVSEEEDCCKWAGISCNVLTGHVSKLSIKDDGGFSGMIPHHLGNLSSLLYLGLGDNYDLYVDNLHWISSLSSLESLDLSSVNLSKASDHWLLAINMIPSLQELHLFYCYLTHIHFPSSHINLTSLETLDLSYNFLELGGSIPCTFRNNMSLLKYLDLSRNNIDSVIPKCFFSFPNLEHLHLSNTKLQGIISTDIANLSSSIVSLDLSINALSGKIPTSMGKLCKLEEFNLALNRYKGSVSMIFQSLSGCLAKNMKSLNLAGNFFDSFDGQIVDKIKEFENLDMSNTGIPDVIPTWLWNFSSAYDIDLSRNHIYGEIPVFPNDGSYMLNLSYNKLTGPLPRISISYMLDLSNNYLSGNISNFLCDPTSFARNVLALYLENNLLSGKIPNCWMYWPSLNLIDLDNNNLTGKIPNSMGSLLSLKSLHLHNNNLIGEIPKPIKNCTALNGLDLGFNKLVGTIPRWIGNLPMLRFLVLRSNNFTGHIPVELCKLSKLQVLDASNNILTGKISNCFNNLTAMTSKSQKDPIYYYYGVNDQRPRENANLVIKGRENQYNTILYLLSTFDLSSNKLSGEIPEQLTSLDALQSLNLSGNYLSGSIPKKIDSMTALESLDLSRNHLSSHIPTGLSSLSFLSHLNLSYNNLSGQIPIGTQLQSMDASSFIGNELCGPPLKKCIEDHDTTQSNGSEEDGEREDDEYWFRLGIGMGFGVSFLGVIVPLVVCGFWRRAYFWYFEEYLWNKFVDYFIKINYMF</sequence>
<evidence type="ECO:0000256" key="11">
    <source>
        <dbReference type="ARBA" id="ARBA00023180"/>
    </source>
</evidence>
<keyword evidence="9 12" id="KW-0472">Membrane</keyword>
<evidence type="ECO:0000256" key="7">
    <source>
        <dbReference type="ARBA" id="ARBA00022737"/>
    </source>
</evidence>
<feature type="transmembrane region" description="Helical" evidence="12">
    <location>
        <begin position="37"/>
        <end position="60"/>
    </location>
</feature>
<dbReference type="FunFam" id="3.80.10.10:FF:000111">
    <property type="entry name" value="LRR receptor-like serine/threonine-protein kinase ERECTA"/>
    <property type="match status" value="1"/>
</dbReference>
<dbReference type="PROSITE" id="PS51450">
    <property type="entry name" value="LRR"/>
    <property type="match status" value="1"/>
</dbReference>
<keyword evidence="11" id="KW-0325">Glycoprotein</keyword>
<dbReference type="EMBL" id="JAATIP010000065">
    <property type="protein sequence ID" value="KAF4380261.1"/>
    <property type="molecule type" value="Genomic_DNA"/>
</dbReference>
<dbReference type="Pfam" id="PF00560">
    <property type="entry name" value="LRR_1"/>
    <property type="match status" value="6"/>
</dbReference>
<feature type="domain" description="Leucine-rich repeat-containing N-terminal plant-type" evidence="13">
    <location>
        <begin position="71"/>
        <end position="111"/>
    </location>
</feature>
<evidence type="ECO:0000256" key="2">
    <source>
        <dbReference type="ARBA" id="ARBA00009592"/>
    </source>
</evidence>
<dbReference type="InterPro" id="IPR001611">
    <property type="entry name" value="Leu-rich_rpt"/>
</dbReference>
<dbReference type="InterPro" id="IPR046956">
    <property type="entry name" value="RLP23-like"/>
</dbReference>
<dbReference type="Pfam" id="PF13855">
    <property type="entry name" value="LRR_8"/>
    <property type="match status" value="2"/>
</dbReference>
<evidence type="ECO:0000256" key="9">
    <source>
        <dbReference type="ARBA" id="ARBA00023136"/>
    </source>
</evidence>
<evidence type="ECO:0000256" key="12">
    <source>
        <dbReference type="SAM" id="Phobius"/>
    </source>
</evidence>
<dbReference type="InterPro" id="IPR013210">
    <property type="entry name" value="LRR_N_plant-typ"/>
</dbReference>
<organism evidence="14 15">
    <name type="scientific">Cannabis sativa</name>
    <name type="common">Hemp</name>
    <name type="synonym">Marijuana</name>
    <dbReference type="NCBI Taxonomy" id="3483"/>
    <lineage>
        <taxon>Eukaryota</taxon>
        <taxon>Viridiplantae</taxon>
        <taxon>Streptophyta</taxon>
        <taxon>Embryophyta</taxon>
        <taxon>Tracheophyta</taxon>
        <taxon>Spermatophyta</taxon>
        <taxon>Magnoliopsida</taxon>
        <taxon>eudicotyledons</taxon>
        <taxon>Gunneridae</taxon>
        <taxon>Pentapetalae</taxon>
        <taxon>rosids</taxon>
        <taxon>fabids</taxon>
        <taxon>Rosales</taxon>
        <taxon>Cannabaceae</taxon>
        <taxon>Cannabis</taxon>
    </lineage>
</organism>
<comment type="caution">
    <text evidence="14">The sequence shown here is derived from an EMBL/GenBank/DDBJ whole genome shotgun (WGS) entry which is preliminary data.</text>
</comment>
<reference evidence="14 15" key="1">
    <citation type="journal article" date="2020" name="bioRxiv">
        <title>Sequence and annotation of 42 cannabis genomes reveals extensive copy number variation in cannabinoid synthesis and pathogen resistance genes.</title>
        <authorList>
            <person name="Mckernan K.J."/>
            <person name="Helbert Y."/>
            <person name="Kane L.T."/>
            <person name="Ebling H."/>
            <person name="Zhang L."/>
            <person name="Liu B."/>
            <person name="Eaton Z."/>
            <person name="Mclaughlin S."/>
            <person name="Kingan S."/>
            <person name="Baybayan P."/>
            <person name="Concepcion G."/>
            <person name="Jordan M."/>
            <person name="Riva A."/>
            <person name="Barbazuk W."/>
            <person name="Harkins T."/>
        </authorList>
    </citation>
    <scope>NUCLEOTIDE SEQUENCE [LARGE SCALE GENOMIC DNA]</scope>
    <source>
        <strain evidence="15">cv. Jamaican Lion 4</strain>
        <tissue evidence="14">Leaf</tissue>
    </source>
</reference>
<dbReference type="Gene3D" id="3.80.10.10">
    <property type="entry name" value="Ribonuclease Inhibitor"/>
    <property type="match status" value="3"/>
</dbReference>
<evidence type="ECO:0000256" key="6">
    <source>
        <dbReference type="ARBA" id="ARBA00022729"/>
    </source>
</evidence>
<proteinExistence type="inferred from homology"/>
<keyword evidence="5 12" id="KW-0812">Transmembrane</keyword>
<evidence type="ECO:0000313" key="15">
    <source>
        <dbReference type="Proteomes" id="UP000525078"/>
    </source>
</evidence>
<dbReference type="Proteomes" id="UP000525078">
    <property type="component" value="Unassembled WGS sequence"/>
</dbReference>
<keyword evidence="3" id="KW-1003">Cell membrane</keyword>
<accession>A0A7J6GBD4</accession>
<evidence type="ECO:0000259" key="13">
    <source>
        <dbReference type="Pfam" id="PF08263"/>
    </source>
</evidence>
<comment type="similarity">
    <text evidence="2">Belongs to the RLP family.</text>
</comment>
<keyword evidence="4" id="KW-0433">Leucine-rich repeat</keyword>
<dbReference type="GO" id="GO:0005886">
    <property type="term" value="C:plasma membrane"/>
    <property type="evidence" value="ECO:0007669"/>
    <property type="project" value="UniProtKB-SubCell"/>
</dbReference>
<feature type="transmembrane region" description="Helical" evidence="12">
    <location>
        <begin position="788"/>
        <end position="815"/>
    </location>
</feature>
<keyword evidence="8 12" id="KW-1133">Transmembrane helix</keyword>
<name>A0A7J6GBD4_CANSA</name>
<dbReference type="PANTHER" id="PTHR48063">
    <property type="entry name" value="LRR RECEPTOR-LIKE KINASE"/>
    <property type="match status" value="1"/>
</dbReference>
<dbReference type="AlphaFoldDB" id="A0A7J6GBD4"/>
<gene>
    <name evidence="14" type="ORF">F8388_024554</name>
</gene>
<evidence type="ECO:0000313" key="14">
    <source>
        <dbReference type="EMBL" id="KAF4380261.1"/>
    </source>
</evidence>
<keyword evidence="10" id="KW-0675">Receptor</keyword>
<evidence type="ECO:0000256" key="4">
    <source>
        <dbReference type="ARBA" id="ARBA00022614"/>
    </source>
</evidence>
<keyword evidence="7" id="KW-0677">Repeat</keyword>
<evidence type="ECO:0000256" key="1">
    <source>
        <dbReference type="ARBA" id="ARBA00004251"/>
    </source>
</evidence>
<evidence type="ECO:0000256" key="10">
    <source>
        <dbReference type="ARBA" id="ARBA00023170"/>
    </source>
</evidence>
<comment type="subcellular location">
    <subcellularLocation>
        <location evidence="1">Cell membrane</location>
        <topology evidence="1">Single-pass type I membrane protein</topology>
    </subcellularLocation>
</comment>
<dbReference type="PANTHER" id="PTHR48063:SF98">
    <property type="entry name" value="LRR RECEPTOR-LIKE SERINE_THREONINE-PROTEIN KINASE FLS2"/>
    <property type="match status" value="1"/>
</dbReference>
<dbReference type="FunFam" id="3.80.10.10:FF:001678">
    <property type="entry name" value="Calmodulin-binding receptor kinase CaMRLK"/>
    <property type="match status" value="1"/>
</dbReference>
<keyword evidence="6" id="KW-0732">Signal</keyword>
<dbReference type="InterPro" id="IPR032675">
    <property type="entry name" value="LRR_dom_sf"/>
</dbReference>
<dbReference type="FunFam" id="3.80.10.10:FF:000095">
    <property type="entry name" value="LRR receptor-like serine/threonine-protein kinase GSO1"/>
    <property type="match status" value="1"/>
</dbReference>
<evidence type="ECO:0000256" key="5">
    <source>
        <dbReference type="ARBA" id="ARBA00022692"/>
    </source>
</evidence>
<dbReference type="InterPro" id="IPR003591">
    <property type="entry name" value="Leu-rich_rpt_typical-subtyp"/>
</dbReference>
<evidence type="ECO:0000256" key="3">
    <source>
        <dbReference type="ARBA" id="ARBA00022475"/>
    </source>
</evidence>
<dbReference type="SUPFAM" id="SSF52058">
    <property type="entry name" value="L domain-like"/>
    <property type="match status" value="2"/>
</dbReference>
<dbReference type="Pfam" id="PF08263">
    <property type="entry name" value="LRRNT_2"/>
    <property type="match status" value="1"/>
</dbReference>
<evidence type="ECO:0000256" key="8">
    <source>
        <dbReference type="ARBA" id="ARBA00022989"/>
    </source>
</evidence>